<evidence type="ECO:0000256" key="1">
    <source>
        <dbReference type="SAM" id="MobiDB-lite"/>
    </source>
</evidence>
<evidence type="ECO:0000313" key="3">
    <source>
        <dbReference type="EMBL" id="KAH3738920.1"/>
    </source>
</evidence>
<reference evidence="3" key="1">
    <citation type="journal article" date="2019" name="bioRxiv">
        <title>The Genome of the Zebra Mussel, Dreissena polymorpha: A Resource for Invasive Species Research.</title>
        <authorList>
            <person name="McCartney M.A."/>
            <person name="Auch B."/>
            <person name="Kono T."/>
            <person name="Mallez S."/>
            <person name="Zhang Y."/>
            <person name="Obille A."/>
            <person name="Becker A."/>
            <person name="Abrahante J.E."/>
            <person name="Garbe J."/>
            <person name="Badalamenti J.P."/>
            <person name="Herman A."/>
            <person name="Mangelson H."/>
            <person name="Liachko I."/>
            <person name="Sullivan S."/>
            <person name="Sone E.D."/>
            <person name="Koren S."/>
            <person name="Silverstein K.A.T."/>
            <person name="Beckman K.B."/>
            <person name="Gohl D.M."/>
        </authorList>
    </citation>
    <scope>NUCLEOTIDE SEQUENCE</scope>
    <source>
        <strain evidence="3">Duluth1</strain>
        <tissue evidence="3">Whole animal</tissue>
    </source>
</reference>
<evidence type="ECO:0000313" key="4">
    <source>
        <dbReference type="Proteomes" id="UP000828390"/>
    </source>
</evidence>
<keyword evidence="2" id="KW-1133">Transmembrane helix</keyword>
<comment type="caution">
    <text evidence="3">The sequence shown here is derived from an EMBL/GenBank/DDBJ whole genome shotgun (WGS) entry which is preliminary data.</text>
</comment>
<evidence type="ECO:0000256" key="2">
    <source>
        <dbReference type="SAM" id="Phobius"/>
    </source>
</evidence>
<dbReference type="Proteomes" id="UP000828390">
    <property type="component" value="Unassembled WGS sequence"/>
</dbReference>
<dbReference type="EMBL" id="JAIWYP010000011">
    <property type="protein sequence ID" value="KAH3738920.1"/>
    <property type="molecule type" value="Genomic_DNA"/>
</dbReference>
<protein>
    <submittedName>
        <fullName evidence="3">Uncharacterized protein</fullName>
    </submittedName>
</protein>
<feature type="compositionally biased region" description="Low complexity" evidence="1">
    <location>
        <begin position="64"/>
        <end position="76"/>
    </location>
</feature>
<organism evidence="3 4">
    <name type="scientific">Dreissena polymorpha</name>
    <name type="common">Zebra mussel</name>
    <name type="synonym">Mytilus polymorpha</name>
    <dbReference type="NCBI Taxonomy" id="45954"/>
    <lineage>
        <taxon>Eukaryota</taxon>
        <taxon>Metazoa</taxon>
        <taxon>Spiralia</taxon>
        <taxon>Lophotrochozoa</taxon>
        <taxon>Mollusca</taxon>
        <taxon>Bivalvia</taxon>
        <taxon>Autobranchia</taxon>
        <taxon>Heteroconchia</taxon>
        <taxon>Euheterodonta</taxon>
        <taxon>Imparidentia</taxon>
        <taxon>Neoheterodontei</taxon>
        <taxon>Myida</taxon>
        <taxon>Dreissenoidea</taxon>
        <taxon>Dreissenidae</taxon>
        <taxon>Dreissena</taxon>
    </lineage>
</organism>
<keyword evidence="2" id="KW-0472">Membrane</keyword>
<feature type="compositionally biased region" description="Basic and acidic residues" evidence="1">
    <location>
        <begin position="83"/>
        <end position="93"/>
    </location>
</feature>
<keyword evidence="4" id="KW-1185">Reference proteome</keyword>
<dbReference type="AlphaFoldDB" id="A0A9D4D6E6"/>
<feature type="region of interest" description="Disordered" evidence="1">
    <location>
        <begin position="55"/>
        <end position="103"/>
    </location>
</feature>
<feature type="transmembrane region" description="Helical" evidence="2">
    <location>
        <begin position="113"/>
        <end position="131"/>
    </location>
</feature>
<keyword evidence="2" id="KW-0812">Transmembrane</keyword>
<reference evidence="3" key="2">
    <citation type="submission" date="2020-11" db="EMBL/GenBank/DDBJ databases">
        <authorList>
            <person name="McCartney M.A."/>
            <person name="Auch B."/>
            <person name="Kono T."/>
            <person name="Mallez S."/>
            <person name="Becker A."/>
            <person name="Gohl D.M."/>
            <person name="Silverstein K.A.T."/>
            <person name="Koren S."/>
            <person name="Bechman K.B."/>
            <person name="Herman A."/>
            <person name="Abrahante J.E."/>
            <person name="Garbe J."/>
        </authorList>
    </citation>
    <scope>NUCLEOTIDE SEQUENCE</scope>
    <source>
        <strain evidence="3">Duluth1</strain>
        <tissue evidence="3">Whole animal</tissue>
    </source>
</reference>
<name>A0A9D4D6E6_DREPO</name>
<accession>A0A9D4D6E6</accession>
<sequence length="141" mass="15691">MNAVRGNKRNLENCPQTRIVKRCRMFLIPVQTCDLHLLLTAVRILMLRLKTKLSNPPAMKTNISDSSVCSSSKESSTPISGPKETKRLAERKSSSSPPSCSSDDGMHLNLCKIYQSFSVLFVFLFAAKYVVIGTESGNHRE</sequence>
<feature type="transmembrane region" description="Helical" evidence="2">
    <location>
        <begin position="26"/>
        <end position="46"/>
    </location>
</feature>
<gene>
    <name evidence="3" type="ORF">DPMN_045563</name>
</gene>
<proteinExistence type="predicted"/>